<proteinExistence type="predicted"/>
<dbReference type="InterPro" id="IPR000383">
    <property type="entry name" value="Xaa-Pro-like_dom"/>
</dbReference>
<dbReference type="RefSeq" id="WP_106530779.1">
    <property type="nucleotide sequence ID" value="NZ_PYAW01000007.1"/>
</dbReference>
<protein>
    <submittedName>
        <fullName evidence="3">Uncharacterized protein</fullName>
    </submittedName>
</protein>
<dbReference type="InterPro" id="IPR032710">
    <property type="entry name" value="NTF2-like_dom_sf"/>
</dbReference>
<dbReference type="OrthoDB" id="9805123at2"/>
<dbReference type="SUPFAM" id="SSF54427">
    <property type="entry name" value="NTF2-like"/>
    <property type="match status" value="1"/>
</dbReference>
<evidence type="ECO:0000313" key="3">
    <source>
        <dbReference type="EMBL" id="PSL43802.1"/>
    </source>
</evidence>
<dbReference type="Pfam" id="PF02129">
    <property type="entry name" value="Peptidase_S15"/>
    <property type="match status" value="1"/>
</dbReference>
<sequence length="474" mass="51417">MENATLINIVHNIFESTDARLWEKVQASFAPAVVLDYTSLAGGTPATLTPAQITGAWAGLMPGFKSTHHQISDYRVSIHENTAAVNARGLALHYLPGAPGGEIWVITGSYDFSLENNHNGWQVNKMTFHLEEQTGNLQLPALAQQRVQEGKTWISFTAPANTADRFFQSLNNSNAVSIRPASFSSDGLVIKGKLYLPASFQENATYPTVIVTGSWTTVKEQMATLYAEQLAARGFVALIFDYRHYGESEGLPREFENPVEKIADLQAAVSYLRGLSFVDKIAYVGVCASAAYMAHAAAADNRISAFVSIAGWLHNEAFITAIYSGKDGGVAGLLAASEAAAKTYAATGETIYIPAASETDASAAMYMPGSGFDYYLNPAKGAIPEWKNRLAVMSWGPWLRFDGIAAATQVTQPALLIHSQSAVIPDGAQLFYDQLPGEKNITWLNEYNQMDFYITPATVDKSASLAAEWLEKQL</sequence>
<name>A0A2P8HCA5_CHINA</name>
<dbReference type="AlphaFoldDB" id="A0A2P8HCA5"/>
<dbReference type="InterPro" id="IPR051411">
    <property type="entry name" value="Polyketide_trans_af380"/>
</dbReference>
<dbReference type="InterPro" id="IPR037401">
    <property type="entry name" value="SnoaL-like"/>
</dbReference>
<comment type="caution">
    <text evidence="3">The sequence shown here is derived from an EMBL/GenBank/DDBJ whole genome shotgun (WGS) entry which is preliminary data.</text>
</comment>
<accession>A0A2P8HCA5</accession>
<dbReference type="PANTHER" id="PTHR47751">
    <property type="entry name" value="SUPERFAMILY HYDROLASE, PUTATIVE (AFU_ORTHOLOGUE AFUA_2G16580)-RELATED"/>
    <property type="match status" value="1"/>
</dbReference>
<dbReference type="InterPro" id="IPR029058">
    <property type="entry name" value="AB_hydrolase_fold"/>
</dbReference>
<evidence type="ECO:0000313" key="4">
    <source>
        <dbReference type="Proteomes" id="UP000240971"/>
    </source>
</evidence>
<reference evidence="3 4" key="1">
    <citation type="submission" date="2018-03" db="EMBL/GenBank/DDBJ databases">
        <title>Genomic Encyclopedia of Archaeal and Bacterial Type Strains, Phase II (KMG-II): from individual species to whole genera.</title>
        <authorList>
            <person name="Goeker M."/>
        </authorList>
    </citation>
    <scope>NUCLEOTIDE SEQUENCE [LARGE SCALE GENOMIC DNA]</scope>
    <source>
        <strain evidence="3 4">DSM 24859</strain>
    </source>
</reference>
<dbReference type="PANTHER" id="PTHR47751:SF1">
    <property type="entry name" value="SUPERFAMILY HYDROLASE, PUTATIVE (AFU_ORTHOLOGUE AFUA_2G16580)-RELATED"/>
    <property type="match status" value="1"/>
</dbReference>
<organism evidence="3 4">
    <name type="scientific">Chitinophaga niastensis</name>
    <dbReference type="NCBI Taxonomy" id="536980"/>
    <lineage>
        <taxon>Bacteria</taxon>
        <taxon>Pseudomonadati</taxon>
        <taxon>Bacteroidota</taxon>
        <taxon>Chitinophagia</taxon>
        <taxon>Chitinophagales</taxon>
        <taxon>Chitinophagaceae</taxon>
        <taxon>Chitinophaga</taxon>
    </lineage>
</organism>
<dbReference type="GO" id="GO:0016787">
    <property type="term" value="F:hydrolase activity"/>
    <property type="evidence" value="ECO:0007669"/>
    <property type="project" value="InterPro"/>
</dbReference>
<evidence type="ECO:0000259" key="1">
    <source>
        <dbReference type="Pfam" id="PF02129"/>
    </source>
</evidence>
<evidence type="ECO:0000259" key="2">
    <source>
        <dbReference type="Pfam" id="PF13577"/>
    </source>
</evidence>
<dbReference type="Gene3D" id="1.10.10.800">
    <property type="match status" value="1"/>
</dbReference>
<dbReference type="Gene3D" id="3.40.50.1820">
    <property type="entry name" value="alpha/beta hydrolase"/>
    <property type="match status" value="1"/>
</dbReference>
<dbReference type="Gene3D" id="3.10.450.50">
    <property type="match status" value="1"/>
</dbReference>
<dbReference type="SUPFAM" id="SSF53474">
    <property type="entry name" value="alpha/beta-Hydrolases"/>
    <property type="match status" value="1"/>
</dbReference>
<dbReference type="EMBL" id="PYAW01000007">
    <property type="protein sequence ID" value="PSL43802.1"/>
    <property type="molecule type" value="Genomic_DNA"/>
</dbReference>
<feature type="domain" description="Xaa-Pro dipeptidyl-peptidase-like" evidence="1">
    <location>
        <begin position="186"/>
        <end position="313"/>
    </location>
</feature>
<dbReference type="Pfam" id="PF13577">
    <property type="entry name" value="SnoaL_4"/>
    <property type="match status" value="1"/>
</dbReference>
<dbReference type="Proteomes" id="UP000240971">
    <property type="component" value="Unassembled WGS sequence"/>
</dbReference>
<gene>
    <name evidence="3" type="ORF">CLV51_107113</name>
</gene>
<keyword evidence="4" id="KW-1185">Reference proteome</keyword>
<feature type="domain" description="SnoaL-like" evidence="2">
    <location>
        <begin position="8"/>
        <end position="127"/>
    </location>
</feature>